<evidence type="ECO:0000313" key="5">
    <source>
        <dbReference type="Proteomes" id="UP000823388"/>
    </source>
</evidence>
<keyword evidence="3" id="KW-0812">Transmembrane</keyword>
<keyword evidence="1" id="KW-0433">Leucine-rich repeat</keyword>
<dbReference type="FunFam" id="3.80.10.10:FF:000383">
    <property type="entry name" value="Leucine-rich repeat receptor protein kinase EMS1"/>
    <property type="match status" value="2"/>
</dbReference>
<dbReference type="InterPro" id="IPR050994">
    <property type="entry name" value="At_inactive_RLKs"/>
</dbReference>
<dbReference type="InterPro" id="IPR001611">
    <property type="entry name" value="Leu-rich_rpt"/>
</dbReference>
<organism evidence="4 5">
    <name type="scientific">Panicum virgatum</name>
    <name type="common">Blackwell switchgrass</name>
    <dbReference type="NCBI Taxonomy" id="38727"/>
    <lineage>
        <taxon>Eukaryota</taxon>
        <taxon>Viridiplantae</taxon>
        <taxon>Streptophyta</taxon>
        <taxon>Embryophyta</taxon>
        <taxon>Tracheophyta</taxon>
        <taxon>Spermatophyta</taxon>
        <taxon>Magnoliopsida</taxon>
        <taxon>Liliopsida</taxon>
        <taxon>Poales</taxon>
        <taxon>Poaceae</taxon>
        <taxon>PACMAD clade</taxon>
        <taxon>Panicoideae</taxon>
        <taxon>Panicodae</taxon>
        <taxon>Paniceae</taxon>
        <taxon>Panicinae</taxon>
        <taxon>Panicum</taxon>
        <taxon>Panicum sect. Hiantes</taxon>
    </lineage>
</organism>
<accession>A0A8T0RZ98</accession>
<name>A0A8T0RZ98_PANVG</name>
<evidence type="ECO:0000313" key="4">
    <source>
        <dbReference type="EMBL" id="KAG2589863.1"/>
    </source>
</evidence>
<sequence length="319" mass="36027">MLERLPECSWSKLRKLDLHNANLAGQLPVWIGNLTNLSYLDISWNMLVGHVPFGMGNMRSLSYLDLSQNRLVGSLSSGIGNMRSLSYLDLSQNRLVGSLPSGIGNMRSLSYLDLSQNMLAGDVPRGLGALSNLTYFSLGLNNFSGVLSKDHFADLTEGHFGSCDMGPQFPAWLRWQTGIRILDISNTRINDVLPHWKFWVVVSIASSLDLSRNQHSGGLPANLELPFIEEMDLSRNSFTGKLRANIITSPLKNLLLYNNNFTGPIPEYLYDKIYVQVPSGDQQGCLSKETWRRRDMRFFFRLAQLFLNPFLLFLFLLPF</sequence>
<keyword evidence="5" id="KW-1185">Reference proteome</keyword>
<reference evidence="4" key="1">
    <citation type="submission" date="2020-05" db="EMBL/GenBank/DDBJ databases">
        <title>WGS assembly of Panicum virgatum.</title>
        <authorList>
            <person name="Lovell J.T."/>
            <person name="Jenkins J."/>
            <person name="Shu S."/>
            <person name="Juenger T.E."/>
            <person name="Schmutz J."/>
        </authorList>
    </citation>
    <scope>NUCLEOTIDE SEQUENCE</scope>
    <source>
        <strain evidence="4">AP13</strain>
    </source>
</reference>
<dbReference type="AlphaFoldDB" id="A0A8T0RZ98"/>
<comment type="caution">
    <text evidence="4">The sequence shown here is derived from an EMBL/GenBank/DDBJ whole genome shotgun (WGS) entry which is preliminary data.</text>
</comment>
<dbReference type="PANTHER" id="PTHR48010">
    <property type="entry name" value="OS05G0588300 PROTEIN"/>
    <property type="match status" value="1"/>
</dbReference>
<dbReference type="SUPFAM" id="SSF52058">
    <property type="entry name" value="L domain-like"/>
    <property type="match status" value="1"/>
</dbReference>
<dbReference type="Gene3D" id="3.80.10.10">
    <property type="entry name" value="Ribonuclease Inhibitor"/>
    <property type="match status" value="2"/>
</dbReference>
<evidence type="ECO:0000256" key="1">
    <source>
        <dbReference type="ARBA" id="ARBA00022614"/>
    </source>
</evidence>
<keyword evidence="2" id="KW-0677">Repeat</keyword>
<evidence type="ECO:0000256" key="2">
    <source>
        <dbReference type="ARBA" id="ARBA00022737"/>
    </source>
</evidence>
<dbReference type="PANTHER" id="PTHR48010:SF5">
    <property type="entry name" value="PROTEIN TOO MANY MOUTHS"/>
    <property type="match status" value="1"/>
</dbReference>
<gene>
    <name evidence="4" type="ORF">PVAP13_5NG298500</name>
</gene>
<proteinExistence type="predicted"/>
<dbReference type="PRINTS" id="PR00019">
    <property type="entry name" value="LEURICHRPT"/>
</dbReference>
<dbReference type="Proteomes" id="UP000823388">
    <property type="component" value="Chromosome 5N"/>
</dbReference>
<dbReference type="Pfam" id="PF13855">
    <property type="entry name" value="LRR_8"/>
    <property type="match status" value="1"/>
</dbReference>
<keyword evidence="3" id="KW-0472">Membrane</keyword>
<evidence type="ECO:0000256" key="3">
    <source>
        <dbReference type="SAM" id="Phobius"/>
    </source>
</evidence>
<dbReference type="InterPro" id="IPR032675">
    <property type="entry name" value="LRR_dom_sf"/>
</dbReference>
<dbReference type="EMBL" id="CM029046">
    <property type="protein sequence ID" value="KAG2589863.1"/>
    <property type="molecule type" value="Genomic_DNA"/>
</dbReference>
<keyword evidence="3" id="KW-1133">Transmembrane helix</keyword>
<feature type="transmembrane region" description="Helical" evidence="3">
    <location>
        <begin position="298"/>
        <end position="317"/>
    </location>
</feature>
<protein>
    <submittedName>
        <fullName evidence="4">Uncharacterized protein</fullName>
    </submittedName>
</protein>
<dbReference type="Pfam" id="PF00560">
    <property type="entry name" value="LRR_1"/>
    <property type="match status" value="3"/>
</dbReference>